<evidence type="ECO:0000256" key="7">
    <source>
        <dbReference type="ARBA" id="ARBA00022840"/>
    </source>
</evidence>
<dbReference type="GO" id="GO:0005524">
    <property type="term" value="F:ATP binding"/>
    <property type="evidence" value="ECO:0007669"/>
    <property type="project" value="UniProtKB-KW"/>
</dbReference>
<evidence type="ECO:0000256" key="3">
    <source>
        <dbReference type="ARBA" id="ARBA00012128"/>
    </source>
</evidence>
<dbReference type="AlphaFoldDB" id="A0A172YAC6"/>
<keyword evidence="4" id="KW-0808">Transferase</keyword>
<dbReference type="PANTHER" id="PTHR34273:SF2">
    <property type="entry name" value="METHYLTHIORIBOSE KINASE"/>
    <property type="match status" value="1"/>
</dbReference>
<dbReference type="InterPro" id="IPR009212">
    <property type="entry name" value="Methylthioribose_kinase"/>
</dbReference>
<comment type="similarity">
    <text evidence="1">Belongs to the methylthioribose kinase family.</text>
</comment>
<evidence type="ECO:0000259" key="8">
    <source>
        <dbReference type="Pfam" id="PF01636"/>
    </source>
</evidence>
<dbReference type="STRING" id="376489.A5892_00935"/>
<dbReference type="InterPro" id="IPR002575">
    <property type="entry name" value="Aminoglycoside_PTrfase"/>
</dbReference>
<dbReference type="RefSeq" id="WP_064121195.1">
    <property type="nucleotide sequence ID" value="NZ_CP015243.1"/>
</dbReference>
<keyword evidence="6" id="KW-0418">Kinase</keyword>
<keyword evidence="10" id="KW-1185">Reference proteome</keyword>
<evidence type="ECO:0000313" key="10">
    <source>
        <dbReference type="Proteomes" id="UP000077875"/>
    </source>
</evidence>
<organism evidence="9 10">
    <name type="scientific">Halotalea alkalilenta</name>
    <dbReference type="NCBI Taxonomy" id="376489"/>
    <lineage>
        <taxon>Bacteria</taxon>
        <taxon>Pseudomonadati</taxon>
        <taxon>Pseudomonadota</taxon>
        <taxon>Gammaproteobacteria</taxon>
        <taxon>Oceanospirillales</taxon>
        <taxon>Halomonadaceae</taxon>
        <taxon>Halotalea</taxon>
    </lineage>
</organism>
<dbReference type="Proteomes" id="UP000077875">
    <property type="component" value="Chromosome"/>
</dbReference>
<accession>A0A172YAC6</accession>
<comment type="subunit">
    <text evidence="2">Homodimer.</text>
</comment>
<dbReference type="GO" id="GO:0009086">
    <property type="term" value="P:methionine biosynthetic process"/>
    <property type="evidence" value="ECO:0007669"/>
    <property type="project" value="InterPro"/>
</dbReference>
<protein>
    <recommendedName>
        <fullName evidence="3">S-methyl-5-thioribose kinase</fullName>
        <ecNumber evidence="3">2.7.1.100</ecNumber>
    </recommendedName>
</protein>
<keyword evidence="5" id="KW-0547">Nucleotide-binding</keyword>
<sequence>MNAHAPGYRTFGPSDACDYLRHLGLFTANEPLECDEIGDGNLNLVFRVRGAGKSLIVKQALPYAKVVGENWPLSLDRARIEGEALLEAAKVVPAHVPKVHQLDPVLALTVMEDLSHLTIGRAALIQGRYLPLLGGHIGDYLARTLYATSHFALTPREAKALAARFVNPDLCNITEDLVFIDPYFDRPSNDFPEALRPTLERHWADQALKREVAELTRLFLCQGEALIHGDLHTGSLFVSESDTRVIDPEFAYYGPMAFDIGAFWANLILSSLSHRGHGLENEARRAYRHFLYDTLETSWRHFERGMREQLAAGSVDPFAKVEGYFDAQLERWFSESIGFAGCKAFRRIVGLAHVADIESIQDPAIRLEVKEDALELAANLIKRRGEFAGVEALRAYLESAIDDRQGDNR</sequence>
<dbReference type="SUPFAM" id="SSF56112">
    <property type="entry name" value="Protein kinase-like (PK-like)"/>
    <property type="match status" value="1"/>
</dbReference>
<evidence type="ECO:0000256" key="4">
    <source>
        <dbReference type="ARBA" id="ARBA00022679"/>
    </source>
</evidence>
<evidence type="ECO:0000256" key="1">
    <source>
        <dbReference type="ARBA" id="ARBA00010165"/>
    </source>
</evidence>
<dbReference type="PIRSF" id="PIRSF031134">
    <property type="entry name" value="MTRK"/>
    <property type="match status" value="1"/>
</dbReference>
<reference evidence="9 10" key="1">
    <citation type="submission" date="2016-04" db="EMBL/GenBank/DDBJ databases">
        <title>Complete Genome Sequence of Halotalea alkalilenta IHB B 13600.</title>
        <authorList>
            <person name="Swarnkar M.K."/>
            <person name="Sharma A."/>
            <person name="Kaushal K."/>
            <person name="Soni R."/>
            <person name="Rana S."/>
            <person name="Singh A.K."/>
            <person name="Gulati A."/>
        </authorList>
    </citation>
    <scope>NUCLEOTIDE SEQUENCE [LARGE SCALE GENOMIC DNA]</scope>
    <source>
        <strain evidence="9 10">IHB B 13600</strain>
    </source>
</reference>
<dbReference type="Gene3D" id="3.30.200.20">
    <property type="entry name" value="Phosphorylase Kinase, domain 1"/>
    <property type="match status" value="1"/>
</dbReference>
<evidence type="ECO:0000256" key="6">
    <source>
        <dbReference type="ARBA" id="ARBA00022777"/>
    </source>
</evidence>
<proteinExistence type="inferred from homology"/>
<dbReference type="GO" id="GO:0046522">
    <property type="term" value="F:S-methyl-5-thioribose kinase activity"/>
    <property type="evidence" value="ECO:0007669"/>
    <property type="project" value="UniProtKB-EC"/>
</dbReference>
<dbReference type="Gene3D" id="3.90.1200.10">
    <property type="match status" value="1"/>
</dbReference>
<dbReference type="EC" id="2.7.1.100" evidence="3"/>
<dbReference type="Pfam" id="PF01636">
    <property type="entry name" value="APH"/>
    <property type="match status" value="1"/>
</dbReference>
<evidence type="ECO:0000313" key="9">
    <source>
        <dbReference type="EMBL" id="ANF56201.1"/>
    </source>
</evidence>
<name>A0A172YAC6_9GAMM</name>
<dbReference type="PANTHER" id="PTHR34273">
    <property type="entry name" value="METHYLTHIORIBOSE KINASE"/>
    <property type="match status" value="1"/>
</dbReference>
<dbReference type="EMBL" id="CP015243">
    <property type="protein sequence ID" value="ANF56201.1"/>
    <property type="molecule type" value="Genomic_DNA"/>
</dbReference>
<evidence type="ECO:0000256" key="2">
    <source>
        <dbReference type="ARBA" id="ARBA00011738"/>
    </source>
</evidence>
<dbReference type="KEGG" id="haa:A5892_00935"/>
<dbReference type="NCBIfam" id="TIGR01767">
    <property type="entry name" value="MTRK"/>
    <property type="match status" value="1"/>
</dbReference>
<evidence type="ECO:0000256" key="5">
    <source>
        <dbReference type="ARBA" id="ARBA00022741"/>
    </source>
</evidence>
<gene>
    <name evidence="9" type="ORF">A5892_00935</name>
</gene>
<keyword evidence="7" id="KW-0067">ATP-binding</keyword>
<feature type="domain" description="Aminoglycoside phosphotransferase" evidence="8">
    <location>
        <begin position="36"/>
        <end position="270"/>
    </location>
</feature>
<dbReference type="InterPro" id="IPR011009">
    <property type="entry name" value="Kinase-like_dom_sf"/>
</dbReference>